<dbReference type="GO" id="GO:0003723">
    <property type="term" value="F:RNA binding"/>
    <property type="evidence" value="ECO:0007669"/>
    <property type="project" value="UniProtKB-KW"/>
</dbReference>
<dbReference type="Gene3D" id="3.30.70.580">
    <property type="entry name" value="Pseudouridine synthase I, catalytic domain, N-terminal subdomain"/>
    <property type="match status" value="1"/>
</dbReference>
<dbReference type="EMBL" id="CP054301">
    <property type="protein sequence ID" value="QKK80855.1"/>
    <property type="molecule type" value="Genomic_DNA"/>
</dbReference>
<dbReference type="Gene3D" id="3.10.290.10">
    <property type="entry name" value="RNA-binding S4 domain"/>
    <property type="match status" value="1"/>
</dbReference>
<dbReference type="PANTHER" id="PTHR47683">
    <property type="entry name" value="PSEUDOURIDINE SYNTHASE FAMILY PROTEIN-RELATED"/>
    <property type="match status" value="1"/>
</dbReference>
<dbReference type="SUPFAM" id="SSF55174">
    <property type="entry name" value="Alpha-L RNA-binding motif"/>
    <property type="match status" value="1"/>
</dbReference>
<dbReference type="GO" id="GO:0006364">
    <property type="term" value="P:rRNA processing"/>
    <property type="evidence" value="ECO:0007669"/>
    <property type="project" value="UniProtKB-ARBA"/>
</dbReference>
<feature type="domain" description="Pseudouridine synthase RsuA/RluA-like" evidence="8">
    <location>
        <begin position="71"/>
        <end position="205"/>
    </location>
</feature>
<sequence length="243" mass="27598">MIFYPLMLFIMRLDKFVCKSTELTKIEAIQHIHLGEVSVNGEMARDEATQVHENNTIMLNGARLKTRDFRYILMHKPAGTICSNIDEAYPSLLNYLVVDKASELHIAGRLDADTTGLVLITDDGRWSFNITSPTKQCRKVYRVELSRALTIEQAESIATRFKNGVQLQGEEGLTRPAKLEVISSNEVLLTITEGKFHQVKRMFSAVGNRVVLLHREQIGEVRLDVEVGQWRYLTESEALSFSQ</sequence>
<evidence type="ECO:0000256" key="1">
    <source>
        <dbReference type="ARBA" id="ARBA00008348"/>
    </source>
</evidence>
<evidence type="ECO:0000259" key="8">
    <source>
        <dbReference type="Pfam" id="PF00849"/>
    </source>
</evidence>
<reference evidence="9 10" key="1">
    <citation type="submission" date="2020-06" db="EMBL/GenBank/DDBJ databases">
        <authorList>
            <person name="Voronona O.L."/>
            <person name="Aksenova E.I."/>
            <person name="Kunda M.S."/>
            <person name="Semenov A.N."/>
            <person name="Ryzhova N."/>
        </authorList>
    </citation>
    <scope>NUCLEOTIDE SEQUENCE [LARGE SCALE GENOMIC DNA]</scope>
    <source>
        <strain evidence="9 10">MPKMM3633</strain>
    </source>
</reference>
<name>A0A859CW17_9GAMM</name>
<dbReference type="NCBIfam" id="TIGR00093">
    <property type="entry name" value="pseudouridine synthase"/>
    <property type="match status" value="1"/>
</dbReference>
<organism evidence="9 10">
    <name type="scientific">Marinomonas primoryensis</name>
    <dbReference type="NCBI Taxonomy" id="178399"/>
    <lineage>
        <taxon>Bacteria</taxon>
        <taxon>Pseudomonadati</taxon>
        <taxon>Pseudomonadota</taxon>
        <taxon>Gammaproteobacteria</taxon>
        <taxon>Oceanospirillales</taxon>
        <taxon>Oceanospirillaceae</taxon>
        <taxon>Marinomonas</taxon>
    </lineage>
</organism>
<comment type="similarity">
    <text evidence="1 7">Belongs to the pseudouridine synthase RsuA family.</text>
</comment>
<dbReference type="InterPro" id="IPR042092">
    <property type="entry name" value="PsdUridine_s_RsuA/RluB/E/F_cat"/>
</dbReference>
<protein>
    <recommendedName>
        <fullName evidence="7">Pseudouridine synthase</fullName>
        <ecNumber evidence="7">5.4.99.-</ecNumber>
    </recommendedName>
</protein>
<evidence type="ECO:0000313" key="9">
    <source>
        <dbReference type="EMBL" id="QKK80855.1"/>
    </source>
</evidence>
<proteinExistence type="inferred from homology"/>
<dbReference type="AlphaFoldDB" id="A0A859CW17"/>
<dbReference type="InterPro" id="IPR020103">
    <property type="entry name" value="PsdUridine_synth_cat_dom_sf"/>
</dbReference>
<dbReference type="GO" id="GO:0001522">
    <property type="term" value="P:pseudouridine synthesis"/>
    <property type="evidence" value="ECO:0007669"/>
    <property type="project" value="InterPro"/>
</dbReference>
<comment type="catalytic activity">
    <reaction evidence="4">
        <text>uridine(516) in 16S rRNA = pseudouridine(516) in 16S rRNA</text>
        <dbReference type="Rhea" id="RHEA:38867"/>
        <dbReference type="Rhea" id="RHEA-COMP:10089"/>
        <dbReference type="Rhea" id="RHEA-COMP:10090"/>
        <dbReference type="ChEBI" id="CHEBI:65314"/>
        <dbReference type="ChEBI" id="CHEBI:65315"/>
        <dbReference type="EC" id="5.4.99.19"/>
    </reaction>
</comment>
<dbReference type="KEGG" id="mpri:MP3633_2128"/>
<dbReference type="CDD" id="cd00165">
    <property type="entry name" value="S4"/>
    <property type="match status" value="1"/>
</dbReference>
<accession>A0A859CW17</accession>
<dbReference type="GO" id="GO:0160136">
    <property type="term" value="F:16S rRNA pseudouridine(516) synthase activity"/>
    <property type="evidence" value="ECO:0007669"/>
    <property type="project" value="UniProtKB-EC"/>
</dbReference>
<evidence type="ECO:0000256" key="6">
    <source>
        <dbReference type="PROSITE-ProRule" id="PRU00182"/>
    </source>
</evidence>
<dbReference type="InterPro" id="IPR006145">
    <property type="entry name" value="PsdUridine_synth_RsuA/RluA"/>
</dbReference>
<evidence type="ECO:0000256" key="4">
    <source>
        <dbReference type="ARBA" id="ARBA00036749"/>
    </source>
</evidence>
<dbReference type="RefSeq" id="WP_342356099.1">
    <property type="nucleotide sequence ID" value="NZ_BAAAEF010000007.1"/>
</dbReference>
<dbReference type="Proteomes" id="UP000509371">
    <property type="component" value="Chromosome"/>
</dbReference>
<dbReference type="InterPro" id="IPR036986">
    <property type="entry name" value="S4_RNA-bd_sf"/>
</dbReference>
<dbReference type="InterPro" id="IPR018496">
    <property type="entry name" value="PsdUridine_synth_RsuA/RluB_CS"/>
</dbReference>
<keyword evidence="2 6" id="KW-0694">RNA-binding</keyword>
<gene>
    <name evidence="9" type="primary">rsuA1</name>
    <name evidence="9" type="ORF">MP3633_2128</name>
</gene>
<dbReference type="Pfam" id="PF00849">
    <property type="entry name" value="PseudoU_synth_2"/>
    <property type="match status" value="1"/>
</dbReference>
<evidence type="ECO:0000256" key="7">
    <source>
        <dbReference type="RuleBase" id="RU003887"/>
    </source>
</evidence>
<evidence type="ECO:0000313" key="10">
    <source>
        <dbReference type="Proteomes" id="UP000509371"/>
    </source>
</evidence>
<dbReference type="PROSITE" id="PS01149">
    <property type="entry name" value="PSI_RSU"/>
    <property type="match status" value="1"/>
</dbReference>
<dbReference type="EC" id="5.4.99.-" evidence="7"/>
<dbReference type="InterPro" id="IPR000748">
    <property type="entry name" value="PsdUridine_synth_RsuA/RluB/E/F"/>
</dbReference>
<dbReference type="SUPFAM" id="SSF55120">
    <property type="entry name" value="Pseudouridine synthase"/>
    <property type="match status" value="1"/>
</dbReference>
<dbReference type="PROSITE" id="PS50889">
    <property type="entry name" value="S4"/>
    <property type="match status" value="1"/>
</dbReference>
<dbReference type="InterPro" id="IPR050343">
    <property type="entry name" value="RsuA_PseudoU_synthase"/>
</dbReference>
<keyword evidence="3 7" id="KW-0413">Isomerase</keyword>
<comment type="function">
    <text evidence="5">Responsible for synthesis of pseudouridine from uracil-516 in 16S ribosomal RNA.</text>
</comment>
<evidence type="ECO:0000256" key="3">
    <source>
        <dbReference type="ARBA" id="ARBA00023235"/>
    </source>
</evidence>
<evidence type="ECO:0000256" key="5">
    <source>
        <dbReference type="ARBA" id="ARBA00037590"/>
    </source>
</evidence>
<dbReference type="Gene3D" id="3.30.70.1560">
    <property type="entry name" value="Alpha-L RNA-binding motif"/>
    <property type="match status" value="1"/>
</dbReference>
<dbReference type="CDD" id="cd02553">
    <property type="entry name" value="PseudoU_synth_RsuA"/>
    <property type="match status" value="1"/>
</dbReference>
<evidence type="ECO:0000256" key="2">
    <source>
        <dbReference type="ARBA" id="ARBA00022884"/>
    </source>
</evidence>
<dbReference type="PANTHER" id="PTHR47683:SF4">
    <property type="entry name" value="PSEUDOURIDINE SYNTHASE"/>
    <property type="match status" value="1"/>
</dbReference>
<dbReference type="InterPro" id="IPR020094">
    <property type="entry name" value="TruA/RsuA/RluB/E/F_N"/>
</dbReference>